<dbReference type="PANTHER" id="PTHR34606:SF4">
    <property type="entry name" value="OUTER MEMBRANE LIPOPROTEIN DOLP"/>
    <property type="match status" value="1"/>
</dbReference>
<name>A0A2G9CEG4_9BURK</name>
<dbReference type="InterPro" id="IPR051686">
    <property type="entry name" value="Lipoprotein_DolP"/>
</dbReference>
<dbReference type="InterPro" id="IPR007055">
    <property type="entry name" value="BON_dom"/>
</dbReference>
<evidence type="ECO:0000313" key="3">
    <source>
        <dbReference type="EMBL" id="PIM54034.1"/>
    </source>
</evidence>
<reference evidence="3 4" key="1">
    <citation type="submission" date="2017-11" db="EMBL/GenBank/DDBJ databases">
        <title>Draft genome sequence of Mitsuaria sp. HWN-4.</title>
        <authorList>
            <person name="Gundlapally S.R."/>
        </authorList>
    </citation>
    <scope>NUCLEOTIDE SEQUENCE [LARGE SCALE GENOMIC DNA]</scope>
    <source>
        <strain evidence="3 4">HWN-4</strain>
    </source>
</reference>
<keyword evidence="1" id="KW-0732">Signal</keyword>
<dbReference type="PANTHER" id="PTHR34606">
    <property type="entry name" value="BON DOMAIN-CONTAINING PROTEIN"/>
    <property type="match status" value="1"/>
</dbReference>
<dbReference type="OrthoDB" id="5294487at2"/>
<dbReference type="SMART" id="SM00749">
    <property type="entry name" value="BON"/>
    <property type="match status" value="2"/>
</dbReference>
<gene>
    <name evidence="3" type="ORF">CS062_06045</name>
</gene>
<dbReference type="InterPro" id="IPR014004">
    <property type="entry name" value="Transpt-assoc_nodulatn_dom_bac"/>
</dbReference>
<feature type="domain" description="BON" evidence="2">
    <location>
        <begin position="67"/>
        <end position="134"/>
    </location>
</feature>
<comment type="caution">
    <text evidence="3">The sequence shown here is derived from an EMBL/GenBank/DDBJ whole genome shotgun (WGS) entry which is preliminary data.</text>
</comment>
<dbReference type="Pfam" id="PF04972">
    <property type="entry name" value="BON"/>
    <property type="match status" value="2"/>
</dbReference>
<accession>A0A2G9CEG4</accession>
<proteinExistence type="predicted"/>
<keyword evidence="4" id="KW-1185">Reference proteome</keyword>
<evidence type="ECO:0000259" key="2">
    <source>
        <dbReference type="PROSITE" id="PS50914"/>
    </source>
</evidence>
<protein>
    <submittedName>
        <fullName evidence="3">Transporter</fullName>
    </submittedName>
</protein>
<dbReference type="EMBL" id="PEOG01000013">
    <property type="protein sequence ID" value="PIM54034.1"/>
    <property type="molecule type" value="Genomic_DNA"/>
</dbReference>
<dbReference type="Proteomes" id="UP000231501">
    <property type="component" value="Unassembled WGS sequence"/>
</dbReference>
<organism evidence="3 4">
    <name type="scientific">Roseateles chitinivorans</name>
    <dbReference type="NCBI Taxonomy" id="2917965"/>
    <lineage>
        <taxon>Bacteria</taxon>
        <taxon>Pseudomonadati</taxon>
        <taxon>Pseudomonadota</taxon>
        <taxon>Betaproteobacteria</taxon>
        <taxon>Burkholderiales</taxon>
        <taxon>Sphaerotilaceae</taxon>
        <taxon>Roseateles</taxon>
    </lineage>
</organism>
<dbReference type="AlphaFoldDB" id="A0A2G9CEG4"/>
<sequence>MTLLPTLKDLPMTTVTRSPRWTRRLILAAAVGGALLQTACVPLIVGGAAVGGAMVATDRRTSGTQLEDQGIELKTANRIREQLGDRVHINVNSYNRMVLLTGETRNDEDRAAVERIAQGVENVGNVLNEVGVGMLSSLSSRANDVAIAAKVKASLVDAKDLITNAFYIVVERGNVYIMGRVTEREASRATEIARGVRGVQKVVRAMEIISEAELAAMGQAQQPAKPKSTP</sequence>
<evidence type="ECO:0000256" key="1">
    <source>
        <dbReference type="ARBA" id="ARBA00022729"/>
    </source>
</evidence>
<evidence type="ECO:0000313" key="4">
    <source>
        <dbReference type="Proteomes" id="UP000231501"/>
    </source>
</evidence>
<dbReference type="PROSITE" id="PS50914">
    <property type="entry name" value="BON"/>
    <property type="match status" value="2"/>
</dbReference>
<feature type="domain" description="BON" evidence="2">
    <location>
        <begin position="143"/>
        <end position="210"/>
    </location>
</feature>